<sequence>VHGHQQRRCGHKDQLQGPQPDVRDGEVVVVAHVFAAGLEGVADKISLLVSPHLLCGHNQDHNAKDEEDGEPDFPDAGGVFIDTPQDGLQGAPVHLRGRAVCTGKDKRTQHRSHLSGHNLGDFSGSRLK</sequence>
<dbReference type="GeneTree" id="ENSGT01120000271992"/>
<name>A0A8C8ZJ60_PROSS</name>
<feature type="region of interest" description="Disordered" evidence="1">
    <location>
        <begin position="58"/>
        <end position="91"/>
    </location>
</feature>
<protein>
    <submittedName>
        <fullName evidence="2">Uncharacterized protein</fullName>
    </submittedName>
</protein>
<proteinExistence type="predicted"/>
<feature type="region of interest" description="Disordered" evidence="1">
    <location>
        <begin position="1"/>
        <end position="21"/>
    </location>
</feature>
<organism evidence="2 3">
    <name type="scientific">Prolemur simus</name>
    <name type="common">Greater bamboo lemur</name>
    <name type="synonym">Hapalemur simus</name>
    <dbReference type="NCBI Taxonomy" id="1328070"/>
    <lineage>
        <taxon>Eukaryota</taxon>
        <taxon>Metazoa</taxon>
        <taxon>Chordata</taxon>
        <taxon>Craniata</taxon>
        <taxon>Vertebrata</taxon>
        <taxon>Euteleostomi</taxon>
        <taxon>Mammalia</taxon>
        <taxon>Eutheria</taxon>
        <taxon>Euarchontoglires</taxon>
        <taxon>Primates</taxon>
        <taxon>Strepsirrhini</taxon>
        <taxon>Lemuriformes</taxon>
        <taxon>Lemuridae</taxon>
        <taxon>Prolemur</taxon>
    </lineage>
</organism>
<dbReference type="Proteomes" id="UP000694414">
    <property type="component" value="Unplaced"/>
</dbReference>
<feature type="region of interest" description="Disordered" evidence="1">
    <location>
        <begin position="103"/>
        <end position="128"/>
    </location>
</feature>
<evidence type="ECO:0000313" key="3">
    <source>
        <dbReference type="Proteomes" id="UP000694414"/>
    </source>
</evidence>
<accession>A0A8C8ZJ60</accession>
<dbReference type="Ensembl" id="ENSPSMT00000021129.1">
    <property type="protein sequence ID" value="ENSPSMP00000018203.1"/>
    <property type="gene ID" value="ENSPSMG00000012916.1"/>
</dbReference>
<feature type="compositionally biased region" description="Basic residues" evidence="1">
    <location>
        <begin position="1"/>
        <end position="10"/>
    </location>
</feature>
<evidence type="ECO:0000256" key="1">
    <source>
        <dbReference type="SAM" id="MobiDB-lite"/>
    </source>
</evidence>
<dbReference type="AlphaFoldDB" id="A0A8C8ZJ60"/>
<evidence type="ECO:0000313" key="2">
    <source>
        <dbReference type="Ensembl" id="ENSPSMP00000018203.1"/>
    </source>
</evidence>
<keyword evidence="3" id="KW-1185">Reference proteome</keyword>
<reference evidence="2" key="2">
    <citation type="submission" date="2025-09" db="UniProtKB">
        <authorList>
            <consortium name="Ensembl"/>
        </authorList>
    </citation>
    <scope>IDENTIFICATION</scope>
</reference>
<reference evidence="2" key="1">
    <citation type="submission" date="2025-08" db="UniProtKB">
        <authorList>
            <consortium name="Ensembl"/>
        </authorList>
    </citation>
    <scope>IDENTIFICATION</scope>
</reference>